<sequence length="131" mass="13135">MRSTRSLLVLLHVATTLNAQGVVPVNADAMIAAMAGSPATAAADIVAILTAAQPFNCEVTQYNNAVGAAIALVNYASALPSATAAQGIINTLGGEAGSVFNWPACWGAEAQRVIEAALTILQSSAAAIQGK</sequence>
<evidence type="ECO:0000313" key="1">
    <source>
        <dbReference type="EnsemblMetazoa" id="PPA22190.1"/>
    </source>
</evidence>
<keyword evidence="2" id="KW-1185">Reference proteome</keyword>
<dbReference type="Proteomes" id="UP000005239">
    <property type="component" value="Unassembled WGS sequence"/>
</dbReference>
<organism evidence="1 2">
    <name type="scientific">Pristionchus pacificus</name>
    <name type="common">Parasitic nematode worm</name>
    <dbReference type="NCBI Taxonomy" id="54126"/>
    <lineage>
        <taxon>Eukaryota</taxon>
        <taxon>Metazoa</taxon>
        <taxon>Ecdysozoa</taxon>
        <taxon>Nematoda</taxon>
        <taxon>Chromadorea</taxon>
        <taxon>Rhabditida</taxon>
        <taxon>Rhabditina</taxon>
        <taxon>Diplogasteromorpha</taxon>
        <taxon>Diplogasteroidea</taxon>
        <taxon>Neodiplogasteridae</taxon>
        <taxon>Pristionchus</taxon>
    </lineage>
</organism>
<dbReference type="AlphaFoldDB" id="A0A454Y501"/>
<name>A0A454Y501_PRIPA</name>
<protein>
    <submittedName>
        <fullName evidence="1">Uncharacterized protein</fullName>
    </submittedName>
</protein>
<accession>A0A454Y501</accession>
<reference evidence="1" key="2">
    <citation type="submission" date="2022-06" db="UniProtKB">
        <authorList>
            <consortium name="EnsemblMetazoa"/>
        </authorList>
    </citation>
    <scope>IDENTIFICATION</scope>
    <source>
        <strain evidence="1">PS312</strain>
    </source>
</reference>
<accession>A0A8R1YJC3</accession>
<reference evidence="2" key="1">
    <citation type="journal article" date="2008" name="Nat. Genet.">
        <title>The Pristionchus pacificus genome provides a unique perspective on nematode lifestyle and parasitism.</title>
        <authorList>
            <person name="Dieterich C."/>
            <person name="Clifton S.W."/>
            <person name="Schuster L.N."/>
            <person name="Chinwalla A."/>
            <person name="Delehaunty K."/>
            <person name="Dinkelacker I."/>
            <person name="Fulton L."/>
            <person name="Fulton R."/>
            <person name="Godfrey J."/>
            <person name="Minx P."/>
            <person name="Mitreva M."/>
            <person name="Roeseler W."/>
            <person name="Tian H."/>
            <person name="Witte H."/>
            <person name="Yang S.P."/>
            <person name="Wilson R.K."/>
            <person name="Sommer R.J."/>
        </authorList>
    </citation>
    <scope>NUCLEOTIDE SEQUENCE [LARGE SCALE GENOMIC DNA]</scope>
    <source>
        <strain evidence="2">PS312</strain>
    </source>
</reference>
<proteinExistence type="predicted"/>
<gene>
    <name evidence="1" type="primary">WBGene00111744</name>
</gene>
<dbReference type="EnsemblMetazoa" id="PPA22190.1">
    <property type="protein sequence ID" value="PPA22190.1"/>
    <property type="gene ID" value="WBGene00111744"/>
</dbReference>
<evidence type="ECO:0000313" key="2">
    <source>
        <dbReference type="Proteomes" id="UP000005239"/>
    </source>
</evidence>